<keyword evidence="5 6" id="KW-0349">Heme</keyword>
<evidence type="ECO:0000256" key="5">
    <source>
        <dbReference type="PIRSR" id="PIRSR602401-1"/>
    </source>
</evidence>
<name>A0A9P9ID39_9HYPO</name>
<dbReference type="PRINTS" id="PR00463">
    <property type="entry name" value="EP450I"/>
</dbReference>
<protein>
    <submittedName>
        <fullName evidence="8">Cytochrome P450</fullName>
    </submittedName>
</protein>
<dbReference type="GO" id="GO:0004497">
    <property type="term" value="F:monooxygenase activity"/>
    <property type="evidence" value="ECO:0007669"/>
    <property type="project" value="UniProtKB-KW"/>
</dbReference>
<comment type="cofactor">
    <cofactor evidence="5">
        <name>heme</name>
        <dbReference type="ChEBI" id="CHEBI:30413"/>
    </cofactor>
</comment>
<dbReference type="AlphaFoldDB" id="A0A9P9ID39"/>
<reference evidence="8" key="1">
    <citation type="journal article" date="2021" name="Nat. Commun.">
        <title>Genetic determinants of endophytism in the Arabidopsis root mycobiome.</title>
        <authorList>
            <person name="Mesny F."/>
            <person name="Miyauchi S."/>
            <person name="Thiergart T."/>
            <person name="Pickel B."/>
            <person name="Atanasova L."/>
            <person name="Karlsson M."/>
            <person name="Huettel B."/>
            <person name="Barry K.W."/>
            <person name="Haridas S."/>
            <person name="Chen C."/>
            <person name="Bauer D."/>
            <person name="Andreopoulos W."/>
            <person name="Pangilinan J."/>
            <person name="LaButti K."/>
            <person name="Riley R."/>
            <person name="Lipzen A."/>
            <person name="Clum A."/>
            <person name="Drula E."/>
            <person name="Henrissat B."/>
            <person name="Kohler A."/>
            <person name="Grigoriev I.V."/>
            <person name="Martin F.M."/>
            <person name="Hacquard S."/>
        </authorList>
    </citation>
    <scope>NUCLEOTIDE SEQUENCE</scope>
    <source>
        <strain evidence="8">MPI-CAGE-AT-0021</strain>
    </source>
</reference>
<keyword evidence="6" id="KW-0503">Monooxygenase</keyword>
<gene>
    <name evidence="8" type="ORF">B0J13DRAFT_590228</name>
</gene>
<feature type="binding site" description="axial binding residue" evidence="5">
    <location>
        <position position="450"/>
    </location>
    <ligand>
        <name>heme</name>
        <dbReference type="ChEBI" id="CHEBI:30413"/>
    </ligand>
    <ligandPart>
        <name>Fe</name>
        <dbReference type="ChEBI" id="CHEBI:18248"/>
    </ligandPart>
</feature>
<keyword evidence="7" id="KW-1133">Transmembrane helix</keyword>
<dbReference type="EMBL" id="JAGMUU010000034">
    <property type="protein sequence ID" value="KAH7117183.1"/>
    <property type="molecule type" value="Genomic_DNA"/>
</dbReference>
<dbReference type="InterPro" id="IPR036396">
    <property type="entry name" value="Cyt_P450_sf"/>
</dbReference>
<evidence type="ECO:0000313" key="9">
    <source>
        <dbReference type="Proteomes" id="UP000717696"/>
    </source>
</evidence>
<dbReference type="PRINTS" id="PR00385">
    <property type="entry name" value="P450"/>
</dbReference>
<comment type="caution">
    <text evidence="8">The sequence shown here is derived from an EMBL/GenBank/DDBJ whole genome shotgun (WGS) entry which is preliminary data.</text>
</comment>
<keyword evidence="2 5" id="KW-0479">Metal-binding</keyword>
<dbReference type="InterPro" id="IPR002401">
    <property type="entry name" value="Cyt_P450_E_grp-I"/>
</dbReference>
<evidence type="ECO:0000256" key="4">
    <source>
        <dbReference type="ARBA" id="ARBA00023004"/>
    </source>
</evidence>
<keyword evidence="7" id="KW-0472">Membrane</keyword>
<dbReference type="GO" id="GO:0020037">
    <property type="term" value="F:heme binding"/>
    <property type="evidence" value="ECO:0007669"/>
    <property type="project" value="InterPro"/>
</dbReference>
<dbReference type="InterPro" id="IPR017972">
    <property type="entry name" value="Cyt_P450_CS"/>
</dbReference>
<dbReference type="InterPro" id="IPR001128">
    <property type="entry name" value="Cyt_P450"/>
</dbReference>
<evidence type="ECO:0000256" key="7">
    <source>
        <dbReference type="SAM" id="Phobius"/>
    </source>
</evidence>
<evidence type="ECO:0000256" key="2">
    <source>
        <dbReference type="ARBA" id="ARBA00022723"/>
    </source>
</evidence>
<evidence type="ECO:0000256" key="3">
    <source>
        <dbReference type="ARBA" id="ARBA00023002"/>
    </source>
</evidence>
<accession>A0A9P9ID39</accession>
<proteinExistence type="inferred from homology"/>
<sequence>MGFLAYLIQDLVVLGRAIYLGPFLILLGWTAWSVAIKVQFEKQYRLPNLVPGLPIIGNARQIPKQDPCLHFAALARKYGEMFTVKIGGSYWLFLNSSRVANELLEKRAAIYSSRMELPMAYDLASRGYRTLLMPYGDLWRRERRVMHQILNINRLNVFEPLQDVESKTLLWNYLQTPDSWWKAHGTYSGSVIMSVVFGRRAGLNDLNLKASLAVSDEFVEYLMPGRVLVDHLPFLTKIPWLKSLQPWRWYGDGLYQRTRKVYQKEIDELRERRKLGTQKPCFMSEFLDMGQDGEFSHEELLFMAGALMEAGTDTTRVSLNQCVAGAILWPDWVTRAREELDQVCGANAERLPNAQDGPRLPIIKGAVKESIRWKPIIGTTGIPHALTRDDEFEGHKIPAGTVVTYNHWFISNSADEYEQPERFWPERFINDELDKPLKGHLGFGAGRRVCVGYNVAMSNLLIALSRIIYCFDFIPVPGASMDTSKPLDSGEQSPPFQVEIKVRSEAHQKLIERECCHLAI</sequence>
<dbReference type="Gene3D" id="1.10.630.10">
    <property type="entry name" value="Cytochrome P450"/>
    <property type="match status" value="1"/>
</dbReference>
<dbReference type="GO" id="GO:0016705">
    <property type="term" value="F:oxidoreductase activity, acting on paired donors, with incorporation or reduction of molecular oxygen"/>
    <property type="evidence" value="ECO:0007669"/>
    <property type="project" value="InterPro"/>
</dbReference>
<dbReference type="PANTHER" id="PTHR46300">
    <property type="entry name" value="P450, PUTATIVE (EUROFUNG)-RELATED-RELATED"/>
    <property type="match status" value="1"/>
</dbReference>
<keyword evidence="3 6" id="KW-0560">Oxidoreductase</keyword>
<keyword evidence="7" id="KW-0812">Transmembrane</keyword>
<keyword evidence="4 5" id="KW-0408">Iron</keyword>
<evidence type="ECO:0000256" key="6">
    <source>
        <dbReference type="RuleBase" id="RU000461"/>
    </source>
</evidence>
<evidence type="ECO:0000256" key="1">
    <source>
        <dbReference type="ARBA" id="ARBA00010617"/>
    </source>
</evidence>
<dbReference type="GO" id="GO:0005506">
    <property type="term" value="F:iron ion binding"/>
    <property type="evidence" value="ECO:0007669"/>
    <property type="project" value="InterPro"/>
</dbReference>
<dbReference type="Pfam" id="PF00067">
    <property type="entry name" value="p450"/>
    <property type="match status" value="1"/>
</dbReference>
<dbReference type="PANTHER" id="PTHR46300:SF12">
    <property type="entry name" value="P450, PUTATIVE (EUROFUNG)-RELATED"/>
    <property type="match status" value="1"/>
</dbReference>
<dbReference type="OrthoDB" id="1103324at2759"/>
<dbReference type="PROSITE" id="PS00086">
    <property type="entry name" value="CYTOCHROME_P450"/>
    <property type="match status" value="1"/>
</dbReference>
<dbReference type="CDD" id="cd11065">
    <property type="entry name" value="CYP64-like"/>
    <property type="match status" value="1"/>
</dbReference>
<comment type="similarity">
    <text evidence="1 6">Belongs to the cytochrome P450 family.</text>
</comment>
<dbReference type="InterPro" id="IPR050364">
    <property type="entry name" value="Cytochrome_P450_fung"/>
</dbReference>
<organism evidence="8 9">
    <name type="scientific">Dactylonectria estremocensis</name>
    <dbReference type="NCBI Taxonomy" id="1079267"/>
    <lineage>
        <taxon>Eukaryota</taxon>
        <taxon>Fungi</taxon>
        <taxon>Dikarya</taxon>
        <taxon>Ascomycota</taxon>
        <taxon>Pezizomycotina</taxon>
        <taxon>Sordariomycetes</taxon>
        <taxon>Hypocreomycetidae</taxon>
        <taxon>Hypocreales</taxon>
        <taxon>Nectriaceae</taxon>
        <taxon>Dactylonectria</taxon>
    </lineage>
</organism>
<evidence type="ECO:0000313" key="8">
    <source>
        <dbReference type="EMBL" id="KAH7117183.1"/>
    </source>
</evidence>
<keyword evidence="9" id="KW-1185">Reference proteome</keyword>
<dbReference type="SUPFAM" id="SSF48264">
    <property type="entry name" value="Cytochrome P450"/>
    <property type="match status" value="1"/>
</dbReference>
<feature type="transmembrane region" description="Helical" evidence="7">
    <location>
        <begin position="17"/>
        <end position="36"/>
    </location>
</feature>
<dbReference type="Proteomes" id="UP000717696">
    <property type="component" value="Unassembled WGS sequence"/>
</dbReference>